<proteinExistence type="predicted"/>
<feature type="compositionally biased region" description="Low complexity" evidence="1">
    <location>
        <begin position="9"/>
        <end position="18"/>
    </location>
</feature>
<feature type="compositionally biased region" description="Basic and acidic residues" evidence="1">
    <location>
        <begin position="64"/>
        <end position="74"/>
    </location>
</feature>
<protein>
    <submittedName>
        <fullName evidence="2">Uncharacterized protein</fullName>
    </submittedName>
</protein>
<evidence type="ECO:0000313" key="3">
    <source>
        <dbReference type="Proteomes" id="UP001497522"/>
    </source>
</evidence>
<name>A0ABP1B7H0_9BRYO</name>
<gene>
    <name evidence="2" type="ORF">CSSPJE1EN2_LOCUS13808</name>
</gene>
<sequence length="100" mass="11702">MTENPLKCSSVSPLSSLPHPHHQIPNQRRNNHFQKQPRVCCANLQTILKEKDLSRKQSGTIMKHKQDTHNESRQTKNAQETQQQTTRKQEQSRSQHGRRN</sequence>
<organism evidence="2 3">
    <name type="scientific">Sphagnum jensenii</name>
    <dbReference type="NCBI Taxonomy" id="128206"/>
    <lineage>
        <taxon>Eukaryota</taxon>
        <taxon>Viridiplantae</taxon>
        <taxon>Streptophyta</taxon>
        <taxon>Embryophyta</taxon>
        <taxon>Bryophyta</taxon>
        <taxon>Sphagnophytina</taxon>
        <taxon>Sphagnopsida</taxon>
        <taxon>Sphagnales</taxon>
        <taxon>Sphagnaceae</taxon>
        <taxon>Sphagnum</taxon>
    </lineage>
</organism>
<dbReference type="Proteomes" id="UP001497522">
    <property type="component" value="Chromosome 2"/>
</dbReference>
<accession>A0ABP1B7H0</accession>
<evidence type="ECO:0000313" key="2">
    <source>
        <dbReference type="EMBL" id="CAK9871140.1"/>
    </source>
</evidence>
<feature type="region of interest" description="Disordered" evidence="1">
    <location>
        <begin position="49"/>
        <end position="100"/>
    </location>
</feature>
<reference evidence="2 3" key="1">
    <citation type="submission" date="2024-03" db="EMBL/GenBank/DDBJ databases">
        <authorList>
            <consortium name="ELIXIR-Norway"/>
            <consortium name="Elixir Norway"/>
        </authorList>
    </citation>
    <scope>NUCLEOTIDE SEQUENCE [LARGE SCALE GENOMIC DNA]</scope>
</reference>
<keyword evidence="3" id="KW-1185">Reference proteome</keyword>
<evidence type="ECO:0000256" key="1">
    <source>
        <dbReference type="SAM" id="MobiDB-lite"/>
    </source>
</evidence>
<dbReference type="EMBL" id="OZ023703">
    <property type="protein sequence ID" value="CAK9871140.1"/>
    <property type="molecule type" value="Genomic_DNA"/>
</dbReference>
<feature type="region of interest" description="Disordered" evidence="1">
    <location>
        <begin position="1"/>
        <end position="37"/>
    </location>
</feature>